<dbReference type="InterPro" id="IPR042277">
    <property type="entry name" value="IST1-like"/>
</dbReference>
<comment type="subunit">
    <text evidence="5">Interacts with CHMP1A, CHMP1B, VPS4A and VTA1. Interacts with SPAST, STAMBP, and USP8. May interact with VPS37B. May associate with the ESCRT-I complex. Interacts with MITD1, in competition with VSP4. Interacts with SPART (via MIT domain); leading to the recruitment of SPART to midbodies. Interacts with SPAST.</text>
</comment>
<comment type="caution">
    <text evidence="8">The sequence shown here is derived from an EMBL/GenBank/DDBJ whole genome shotgun (WGS) entry which is preliminary data.</text>
</comment>
<sequence>MFSSGPNYTKLKTHLRLAINRLKLLEKKKTELAQKARKEIADYIIAGKVERAKIRVEHIIREDYMVEAMELIEMYCDLLLARFGLIQQMKNLDEGLAEAISTIIWAAPRIQTDVEEMKTIADILTVKYGKQYTEACREEAVQTISEKLKHKMSVQSPSKLLVEKYLIEIANNYNVEYKPDPQVMAEGQDALLIDVGNNGERNNLDVASGGGIPQPVGFIGFPQPPLLPNPTSNLINSEKGALGFVTPSGPLESKDQNVPYNPPNVSYNIPLDNSNGNKSEDDLPPPYGSFPPDLNKQLPDLPAVPSDNDLPLNNPSTSEDIDFVDLMKRFEDLKKRK</sequence>
<feature type="compositionally biased region" description="Low complexity" evidence="7">
    <location>
        <begin position="257"/>
        <end position="270"/>
    </location>
</feature>
<evidence type="ECO:0000313" key="8">
    <source>
        <dbReference type="EMBL" id="CAL7950842.1"/>
    </source>
</evidence>
<dbReference type="Gene3D" id="1.20.1260.60">
    <property type="entry name" value="Vacuolar protein sorting-associated protein Ist1"/>
    <property type="match status" value="1"/>
</dbReference>
<keyword evidence="6" id="KW-0175">Coiled coil</keyword>
<dbReference type="PANTHER" id="PTHR12161">
    <property type="entry name" value="IST1 FAMILY MEMBER"/>
    <property type="match status" value="1"/>
</dbReference>
<protein>
    <recommendedName>
        <fullName evidence="2">IST1 homolog</fullName>
    </recommendedName>
    <alternativeName>
        <fullName evidence="3">Charged multivesicular body protein 8</fullName>
    </alternativeName>
</protein>
<evidence type="ECO:0000256" key="6">
    <source>
        <dbReference type="SAM" id="Coils"/>
    </source>
</evidence>
<feature type="coiled-coil region" evidence="6">
    <location>
        <begin position="15"/>
        <end position="42"/>
    </location>
</feature>
<evidence type="ECO:0000256" key="2">
    <source>
        <dbReference type="ARBA" id="ARBA00014513"/>
    </source>
</evidence>
<feature type="region of interest" description="Disordered" evidence="7">
    <location>
        <begin position="247"/>
        <end position="319"/>
    </location>
</feature>
<keyword evidence="9" id="KW-1185">Reference proteome</keyword>
<dbReference type="Proteomes" id="UP001642520">
    <property type="component" value="Unassembled WGS sequence"/>
</dbReference>
<organism evidence="8 9">
    <name type="scientific">Xylocopa violacea</name>
    <name type="common">Violet carpenter bee</name>
    <name type="synonym">Apis violacea</name>
    <dbReference type="NCBI Taxonomy" id="135666"/>
    <lineage>
        <taxon>Eukaryota</taxon>
        <taxon>Metazoa</taxon>
        <taxon>Ecdysozoa</taxon>
        <taxon>Arthropoda</taxon>
        <taxon>Hexapoda</taxon>
        <taxon>Insecta</taxon>
        <taxon>Pterygota</taxon>
        <taxon>Neoptera</taxon>
        <taxon>Endopterygota</taxon>
        <taxon>Hymenoptera</taxon>
        <taxon>Apocrita</taxon>
        <taxon>Aculeata</taxon>
        <taxon>Apoidea</taxon>
        <taxon>Anthophila</taxon>
        <taxon>Apidae</taxon>
        <taxon>Xylocopa</taxon>
        <taxon>Xylocopa</taxon>
    </lineage>
</organism>
<dbReference type="InterPro" id="IPR005061">
    <property type="entry name" value="Ist1"/>
</dbReference>
<dbReference type="PANTHER" id="PTHR12161:SF5">
    <property type="entry name" value="IST1 HOMOLOG"/>
    <property type="match status" value="1"/>
</dbReference>
<comment type="similarity">
    <text evidence="1">Belongs to the IST1 family.</text>
</comment>
<gene>
    <name evidence="8" type="ORF">XYLVIOL_LOCUS10219</name>
</gene>
<name>A0ABP1PEX8_XYLVO</name>
<proteinExistence type="inferred from homology"/>
<reference evidence="8 9" key="1">
    <citation type="submission" date="2024-08" db="EMBL/GenBank/DDBJ databases">
        <authorList>
            <person name="Will J Nash"/>
            <person name="Angela Man"/>
            <person name="Seanna McTaggart"/>
            <person name="Kendall Baker"/>
            <person name="Tom Barker"/>
            <person name="Leah Catchpole"/>
            <person name="Alex Durrant"/>
            <person name="Karim Gharbi"/>
            <person name="Naomi Irish"/>
            <person name="Gemy Kaithakottil"/>
            <person name="Debby Ku"/>
            <person name="Aaliyah Providence"/>
            <person name="Felix Shaw"/>
            <person name="David Swarbreck"/>
            <person name="Chris Watkins"/>
            <person name="Ann M. McCartney"/>
            <person name="Giulio Formenti"/>
            <person name="Alice Mouton"/>
            <person name="Noel Vella"/>
            <person name="Bjorn M von Reumont"/>
            <person name="Adriana Vella"/>
            <person name="Wilfried Haerty"/>
        </authorList>
    </citation>
    <scope>NUCLEOTIDE SEQUENCE [LARGE SCALE GENOMIC DNA]</scope>
</reference>
<comment type="function">
    <text evidence="4">ESCRT-III-like protein involved in cytokinesis, nuclear envelope reassembly and endosomal tubulation. Is required for efficient abscission during cytokinesis. Involved in recruiting VPS4A and/or VPS4B to the midbody of dividing cells. During late anaphase, involved in nuclear envelope reassembly and mitotic spindle disassembly together with the ESCRT-III complex: IST1 acts by mediating the recruitment of SPAST to the nuclear membrane, leading to microtubule severing. Recruited to the reforming nuclear envelope (NE) during anaphase by LEMD2. Regulates early endosomal tubulation together with the ESCRT-III complex by mediating the recruitment of SPAST.</text>
</comment>
<evidence type="ECO:0000256" key="7">
    <source>
        <dbReference type="SAM" id="MobiDB-lite"/>
    </source>
</evidence>
<dbReference type="EMBL" id="CAXAJV020001300">
    <property type="protein sequence ID" value="CAL7950842.1"/>
    <property type="molecule type" value="Genomic_DNA"/>
</dbReference>
<evidence type="ECO:0000313" key="9">
    <source>
        <dbReference type="Proteomes" id="UP001642520"/>
    </source>
</evidence>
<evidence type="ECO:0000256" key="1">
    <source>
        <dbReference type="ARBA" id="ARBA00005536"/>
    </source>
</evidence>
<evidence type="ECO:0000256" key="4">
    <source>
        <dbReference type="ARBA" id="ARBA00046124"/>
    </source>
</evidence>
<evidence type="ECO:0000256" key="5">
    <source>
        <dbReference type="ARBA" id="ARBA00046920"/>
    </source>
</evidence>
<accession>A0ABP1PEX8</accession>
<evidence type="ECO:0000256" key="3">
    <source>
        <dbReference type="ARBA" id="ARBA00032374"/>
    </source>
</evidence>
<dbReference type="Pfam" id="PF03398">
    <property type="entry name" value="Ist1"/>
    <property type="match status" value="1"/>
</dbReference>